<evidence type="ECO:0000256" key="1">
    <source>
        <dbReference type="SAM" id="SignalP"/>
    </source>
</evidence>
<organism evidence="3 4">
    <name type="scientific">Fimbriiglobus ruber</name>
    <dbReference type="NCBI Taxonomy" id="1908690"/>
    <lineage>
        <taxon>Bacteria</taxon>
        <taxon>Pseudomonadati</taxon>
        <taxon>Planctomycetota</taxon>
        <taxon>Planctomycetia</taxon>
        <taxon>Gemmatales</taxon>
        <taxon>Gemmataceae</taxon>
        <taxon>Fimbriiglobus</taxon>
    </lineage>
</organism>
<gene>
    <name evidence="3" type="ORF">FRUB_05207</name>
</gene>
<dbReference type="OrthoDB" id="9782434at2"/>
<proteinExistence type="predicted"/>
<dbReference type="AlphaFoldDB" id="A0A225DNY3"/>
<reference evidence="4" key="1">
    <citation type="submission" date="2017-06" db="EMBL/GenBank/DDBJ databases">
        <title>Genome analysis of Fimbriiglobus ruber SP5, the first member of the order Planctomycetales with confirmed chitinolytic capability.</title>
        <authorList>
            <person name="Ravin N.V."/>
            <person name="Rakitin A.L."/>
            <person name="Ivanova A.A."/>
            <person name="Beletsky A.V."/>
            <person name="Kulichevskaya I.S."/>
            <person name="Mardanov A.V."/>
            <person name="Dedysh S.N."/>
        </authorList>
    </citation>
    <scope>NUCLEOTIDE SEQUENCE [LARGE SCALE GENOMIC DNA]</scope>
    <source>
        <strain evidence="4">SP5</strain>
    </source>
</reference>
<dbReference type="PANTHER" id="PTHR15629">
    <property type="entry name" value="SH3YL1 PROTEIN"/>
    <property type="match status" value="1"/>
</dbReference>
<evidence type="ECO:0000259" key="2">
    <source>
        <dbReference type="Pfam" id="PF04366"/>
    </source>
</evidence>
<dbReference type="GO" id="GO:0035091">
    <property type="term" value="F:phosphatidylinositol binding"/>
    <property type="evidence" value="ECO:0007669"/>
    <property type="project" value="TreeGrafter"/>
</dbReference>
<dbReference type="PANTHER" id="PTHR15629:SF2">
    <property type="entry name" value="SH3 DOMAIN-CONTAINING YSC84-LIKE PROTEIN 1"/>
    <property type="match status" value="1"/>
</dbReference>
<keyword evidence="1" id="KW-0732">Signal</keyword>
<dbReference type="InterPro" id="IPR051702">
    <property type="entry name" value="SH3_domain_YSC84-like"/>
</dbReference>
<dbReference type="Pfam" id="PF04366">
    <property type="entry name" value="Ysc84"/>
    <property type="match status" value="1"/>
</dbReference>
<dbReference type="RefSeq" id="WP_088256235.1">
    <property type="nucleotide sequence ID" value="NZ_NIDE01000008.1"/>
</dbReference>
<dbReference type="Proteomes" id="UP000214646">
    <property type="component" value="Unassembled WGS sequence"/>
</dbReference>
<sequence length="224" mass="23509">MSRITLALLALIAIPTLATAAPPAGDTLRAADEVLIELNAVPAKCIPRALLEHAEAVAIIPHVIRAGLIIGGREGHGVVVIKDQKGWGDIRFIELNGASVGFQAGVQSSDVVLVFKTRGGLERLLEGKKKLTLGGDLAVAAGPLGREASAETDARLKAEVVSYSRSHGLFAGVSLDGVVLSIDHATNDRFIRDAGPETHKAAEALKIKLAELTAERLPPPPVRR</sequence>
<dbReference type="InterPro" id="IPR007461">
    <property type="entry name" value="Ysc84_actin-binding"/>
</dbReference>
<name>A0A225DNY3_9BACT</name>
<feature type="chain" id="PRO_5011990942" description="Ysc84 actin-binding domain-containing protein" evidence="1">
    <location>
        <begin position="21"/>
        <end position="224"/>
    </location>
</feature>
<protein>
    <recommendedName>
        <fullName evidence="2">Ysc84 actin-binding domain-containing protein</fullName>
    </recommendedName>
</protein>
<accession>A0A225DNY3</accession>
<evidence type="ECO:0000313" key="3">
    <source>
        <dbReference type="EMBL" id="OWK40288.1"/>
    </source>
</evidence>
<comment type="caution">
    <text evidence="3">The sequence shown here is derived from an EMBL/GenBank/DDBJ whole genome shotgun (WGS) entry which is preliminary data.</text>
</comment>
<dbReference type="CDD" id="cd11524">
    <property type="entry name" value="SYLF"/>
    <property type="match status" value="1"/>
</dbReference>
<evidence type="ECO:0000313" key="4">
    <source>
        <dbReference type="Proteomes" id="UP000214646"/>
    </source>
</evidence>
<feature type="domain" description="Ysc84 actin-binding" evidence="2">
    <location>
        <begin position="97"/>
        <end position="190"/>
    </location>
</feature>
<feature type="signal peptide" evidence="1">
    <location>
        <begin position="1"/>
        <end position="20"/>
    </location>
</feature>
<keyword evidence="4" id="KW-1185">Reference proteome</keyword>
<dbReference type="EMBL" id="NIDE01000008">
    <property type="protein sequence ID" value="OWK40288.1"/>
    <property type="molecule type" value="Genomic_DNA"/>
</dbReference>